<dbReference type="EMBL" id="BAUJ01000030">
    <property type="protein sequence ID" value="GAD89951.1"/>
    <property type="molecule type" value="Genomic_DNA"/>
</dbReference>
<evidence type="ECO:0000313" key="1">
    <source>
        <dbReference type="EMBL" id="GAD89951.1"/>
    </source>
</evidence>
<dbReference type="OrthoDB" id="5298305at2"/>
<reference evidence="1 2" key="1">
    <citation type="submission" date="2013-10" db="EMBL/GenBank/DDBJ databases">
        <authorList>
            <person name="Ichikawa N."/>
            <person name="Kimura A."/>
            <person name="Ohji S."/>
            <person name="Hosoyama A."/>
            <person name="Fujita N."/>
        </authorList>
    </citation>
    <scope>NUCLEOTIDE SEQUENCE [LARGE SCALE GENOMIC DNA]</scope>
    <source>
        <strain evidence="1 2">NBRC 102217</strain>
    </source>
</reference>
<keyword evidence="2" id="KW-1185">Reference proteome</keyword>
<proteinExistence type="predicted"/>
<dbReference type="eggNOG" id="ENOG5032PSR">
    <property type="taxonomic scope" value="Bacteria"/>
</dbReference>
<organism evidence="1 2">
    <name type="scientific">Vibrio halioticoli NBRC 102217</name>
    <dbReference type="NCBI Taxonomy" id="1219072"/>
    <lineage>
        <taxon>Bacteria</taxon>
        <taxon>Pseudomonadati</taxon>
        <taxon>Pseudomonadota</taxon>
        <taxon>Gammaproteobacteria</taxon>
        <taxon>Vibrionales</taxon>
        <taxon>Vibrionaceae</taxon>
        <taxon>Vibrio</taxon>
    </lineage>
</organism>
<gene>
    <name evidence="1" type="primary">traV</name>
    <name evidence="1" type="ORF">VHA01S_030_00260</name>
</gene>
<accession>V5FJM2</accession>
<name>V5FJM2_9VIBR</name>
<evidence type="ECO:0000313" key="2">
    <source>
        <dbReference type="Proteomes" id="UP000017800"/>
    </source>
</evidence>
<dbReference type="Proteomes" id="UP000017800">
    <property type="component" value="Unassembled WGS sequence"/>
</dbReference>
<dbReference type="InterPro" id="IPR014118">
    <property type="entry name" value="T4SS_TraV"/>
</dbReference>
<sequence>MISLNKFKKIERSFIDSGVGKSILNNKNNLLFLSLSFGLVTGCSIGQSEFNCASGDENSLCASSRTIYKASNGEMKENDEIIYVSNGERKSITLDELNETNGLGVSSESISETKKSVGESNVSVPFSFSYDGDVLRKDVKVLRIWVAPWVDTSDDLHLSTLVYTDIEKRKWEVGTINKESQRLIKPHLKKPVSVQGSTKTSTK</sequence>
<protein>
    <submittedName>
        <fullName evidence="1">Conjugal transfer protein TraV</fullName>
    </submittedName>
</protein>
<dbReference type="AlphaFoldDB" id="V5FJM2"/>
<dbReference type="Pfam" id="PF09676">
    <property type="entry name" value="TraV"/>
    <property type="match status" value="1"/>
</dbReference>
<reference evidence="1 2" key="2">
    <citation type="submission" date="2013-11" db="EMBL/GenBank/DDBJ databases">
        <title>Whole genome shotgun sequence of Vibrio halioticoli NBRC 102217.</title>
        <authorList>
            <person name="Isaki S."/>
            <person name="Kimura A."/>
            <person name="Ohji S."/>
            <person name="Hosoyama A."/>
            <person name="Fujita N."/>
            <person name="Hashimoto M."/>
            <person name="Hosoyama Y."/>
            <person name="Yamazoe A."/>
        </authorList>
    </citation>
    <scope>NUCLEOTIDE SEQUENCE [LARGE SCALE GENOMIC DNA]</scope>
    <source>
        <strain evidence="1 2">NBRC 102217</strain>
    </source>
</reference>
<comment type="caution">
    <text evidence="1">The sequence shown here is derived from an EMBL/GenBank/DDBJ whole genome shotgun (WGS) entry which is preliminary data.</text>
</comment>
<dbReference type="RefSeq" id="WP_023404305.1">
    <property type="nucleotide sequence ID" value="NZ_BAUJ01000030.1"/>
</dbReference>